<evidence type="ECO:0000313" key="2">
    <source>
        <dbReference type="Proteomes" id="UP000299102"/>
    </source>
</evidence>
<keyword evidence="2" id="KW-1185">Reference proteome</keyword>
<evidence type="ECO:0000313" key="1">
    <source>
        <dbReference type="EMBL" id="GBP89298.1"/>
    </source>
</evidence>
<dbReference type="EMBL" id="BGZK01001990">
    <property type="protein sequence ID" value="GBP89298.1"/>
    <property type="molecule type" value="Genomic_DNA"/>
</dbReference>
<name>A0A4C1ZNF0_EUMVA</name>
<gene>
    <name evidence="1" type="ORF">EVAR_65281_1</name>
</gene>
<dbReference type="AlphaFoldDB" id="A0A4C1ZNF0"/>
<organism evidence="1 2">
    <name type="scientific">Eumeta variegata</name>
    <name type="common">Bagworm moth</name>
    <name type="synonym">Eumeta japonica</name>
    <dbReference type="NCBI Taxonomy" id="151549"/>
    <lineage>
        <taxon>Eukaryota</taxon>
        <taxon>Metazoa</taxon>
        <taxon>Ecdysozoa</taxon>
        <taxon>Arthropoda</taxon>
        <taxon>Hexapoda</taxon>
        <taxon>Insecta</taxon>
        <taxon>Pterygota</taxon>
        <taxon>Neoptera</taxon>
        <taxon>Endopterygota</taxon>
        <taxon>Lepidoptera</taxon>
        <taxon>Glossata</taxon>
        <taxon>Ditrysia</taxon>
        <taxon>Tineoidea</taxon>
        <taxon>Psychidae</taxon>
        <taxon>Oiketicinae</taxon>
        <taxon>Eumeta</taxon>
    </lineage>
</organism>
<reference evidence="1 2" key="1">
    <citation type="journal article" date="2019" name="Commun. Biol.">
        <title>The bagworm genome reveals a unique fibroin gene that provides high tensile strength.</title>
        <authorList>
            <person name="Kono N."/>
            <person name="Nakamura H."/>
            <person name="Ohtoshi R."/>
            <person name="Tomita M."/>
            <person name="Numata K."/>
            <person name="Arakawa K."/>
        </authorList>
    </citation>
    <scope>NUCLEOTIDE SEQUENCE [LARGE SCALE GENOMIC DNA]</scope>
</reference>
<sequence>MMACRKVTYDMIEHSDGCIIVTRVCWCCEREVKKGRCRVSVTAISSSPRKPNFGFIPQLPRRTDFLRRVSKMMDSVDIQTSLLQHELHLWRLEYICDGCIIICFPLLQLEGGKKCITHTLVPVRLGSVGLKPTKKVPVKKTLLVRRCC</sequence>
<dbReference type="Proteomes" id="UP000299102">
    <property type="component" value="Unassembled WGS sequence"/>
</dbReference>
<comment type="caution">
    <text evidence="1">The sequence shown here is derived from an EMBL/GenBank/DDBJ whole genome shotgun (WGS) entry which is preliminary data.</text>
</comment>
<protein>
    <submittedName>
        <fullName evidence="1">Uncharacterized protein</fullName>
    </submittedName>
</protein>
<accession>A0A4C1ZNF0</accession>
<proteinExistence type="predicted"/>